<evidence type="ECO:0000256" key="1">
    <source>
        <dbReference type="SAM" id="MobiDB-lite"/>
    </source>
</evidence>
<protein>
    <recommendedName>
        <fullName evidence="4">Lipase</fullName>
    </recommendedName>
</protein>
<name>A0A3B1AAD4_9ZZZZ</name>
<proteinExistence type="predicted"/>
<dbReference type="AlphaFoldDB" id="A0A3B1AAD4"/>
<evidence type="ECO:0000256" key="2">
    <source>
        <dbReference type="SAM" id="Phobius"/>
    </source>
</evidence>
<feature type="transmembrane region" description="Helical" evidence="2">
    <location>
        <begin position="20"/>
        <end position="45"/>
    </location>
</feature>
<organism evidence="3">
    <name type="scientific">hydrothermal vent metagenome</name>
    <dbReference type="NCBI Taxonomy" id="652676"/>
    <lineage>
        <taxon>unclassified sequences</taxon>
        <taxon>metagenomes</taxon>
        <taxon>ecological metagenomes</taxon>
    </lineage>
</organism>
<feature type="compositionally biased region" description="Acidic residues" evidence="1">
    <location>
        <begin position="92"/>
        <end position="101"/>
    </location>
</feature>
<keyword evidence="2" id="KW-0812">Transmembrane</keyword>
<sequence length="126" mass="13995">MDTEKKENMTPQEAWTRGLFMVMFFILLQLAKIVAGVVVVLQFLFTIFTNQTNDNLLHFGASLSRYIYQAWRFLTYSSETQPFPFAPWPGADETEPDEAMEGDGVAVQDGPAAAGNDSGKLPPGKD</sequence>
<evidence type="ECO:0000313" key="3">
    <source>
        <dbReference type="EMBL" id="VAW95199.1"/>
    </source>
</evidence>
<gene>
    <name evidence="3" type="ORF">MNBD_GAMMA20-669</name>
</gene>
<dbReference type="Pfam" id="PF14333">
    <property type="entry name" value="DUF4389"/>
    <property type="match status" value="1"/>
</dbReference>
<accession>A0A3B1AAD4</accession>
<dbReference type="InterPro" id="IPR025498">
    <property type="entry name" value="DUF4389"/>
</dbReference>
<reference evidence="3" key="1">
    <citation type="submission" date="2018-06" db="EMBL/GenBank/DDBJ databases">
        <authorList>
            <person name="Zhirakovskaya E."/>
        </authorList>
    </citation>
    <scope>NUCLEOTIDE SEQUENCE</scope>
</reference>
<feature type="region of interest" description="Disordered" evidence="1">
    <location>
        <begin position="85"/>
        <end position="126"/>
    </location>
</feature>
<dbReference type="EMBL" id="UOFU01000068">
    <property type="protein sequence ID" value="VAW95199.1"/>
    <property type="molecule type" value="Genomic_DNA"/>
</dbReference>
<evidence type="ECO:0008006" key="4">
    <source>
        <dbReference type="Google" id="ProtNLM"/>
    </source>
</evidence>
<keyword evidence="2" id="KW-1133">Transmembrane helix</keyword>
<keyword evidence="2" id="KW-0472">Membrane</keyword>